<proteinExistence type="predicted"/>
<accession>A0A402CUY3</accession>
<evidence type="ECO:0000313" key="1">
    <source>
        <dbReference type="EMBL" id="BDI30207.1"/>
    </source>
</evidence>
<dbReference type="EMBL" id="AP025739">
    <property type="protein sequence ID" value="BDI30207.1"/>
    <property type="molecule type" value="Genomic_DNA"/>
</dbReference>
<dbReference type="Proteomes" id="UP000287394">
    <property type="component" value="Chromosome"/>
</dbReference>
<protein>
    <submittedName>
        <fullName evidence="1">Uncharacterized protein</fullName>
    </submittedName>
</protein>
<gene>
    <name evidence="1" type="ORF">CCAX7_22580</name>
</gene>
<dbReference type="RefSeq" id="WP_119321181.1">
    <property type="nucleotide sequence ID" value="NZ_AP025739.1"/>
</dbReference>
<dbReference type="KEGG" id="ccot:CCAX7_22580"/>
<evidence type="ECO:0000313" key="2">
    <source>
        <dbReference type="Proteomes" id="UP000287394"/>
    </source>
</evidence>
<sequence length="116" mass="11616">MKSSIKQIAVVVCAVVIAGAALLKIYALALIVGIVAGAYLLVAGMSSGGSLGNARRYGQTPADNSTRIGVGLAAAGIAAASIGQPHFPLSFRVFYGLCLVAGCVLAIVLAFLPAKK</sequence>
<name>A0A402CUY3_9BACT</name>
<organism evidence="1 2">
    <name type="scientific">Capsulimonas corticalis</name>
    <dbReference type="NCBI Taxonomy" id="2219043"/>
    <lineage>
        <taxon>Bacteria</taxon>
        <taxon>Bacillati</taxon>
        <taxon>Armatimonadota</taxon>
        <taxon>Armatimonadia</taxon>
        <taxon>Capsulimonadales</taxon>
        <taxon>Capsulimonadaceae</taxon>
        <taxon>Capsulimonas</taxon>
    </lineage>
</organism>
<keyword evidence="2" id="KW-1185">Reference proteome</keyword>
<dbReference type="AlphaFoldDB" id="A0A402CUY3"/>
<reference evidence="1 2" key="1">
    <citation type="journal article" date="2019" name="Int. J. Syst. Evol. Microbiol.">
        <title>Capsulimonas corticalis gen. nov., sp. nov., an aerobic capsulated bacterium, of a novel bacterial order, Capsulimonadales ord. nov., of the class Armatimonadia of the phylum Armatimonadetes.</title>
        <authorList>
            <person name="Li J."/>
            <person name="Kudo C."/>
            <person name="Tonouchi A."/>
        </authorList>
    </citation>
    <scope>NUCLEOTIDE SEQUENCE [LARGE SCALE GENOMIC DNA]</scope>
    <source>
        <strain evidence="1 2">AX-7</strain>
    </source>
</reference>